<dbReference type="OrthoDB" id="28230at2759"/>
<accession>A0A9W9Z3I4</accession>
<proteinExistence type="predicted"/>
<organism evidence="2 3">
    <name type="scientific">Desmophyllum pertusum</name>
    <dbReference type="NCBI Taxonomy" id="174260"/>
    <lineage>
        <taxon>Eukaryota</taxon>
        <taxon>Metazoa</taxon>
        <taxon>Cnidaria</taxon>
        <taxon>Anthozoa</taxon>
        <taxon>Hexacorallia</taxon>
        <taxon>Scleractinia</taxon>
        <taxon>Caryophylliina</taxon>
        <taxon>Caryophylliidae</taxon>
        <taxon>Desmophyllum</taxon>
    </lineage>
</organism>
<evidence type="ECO:0000313" key="3">
    <source>
        <dbReference type="Proteomes" id="UP001163046"/>
    </source>
</evidence>
<dbReference type="AlphaFoldDB" id="A0A9W9Z3I4"/>
<dbReference type="GO" id="GO:0007169">
    <property type="term" value="P:cell surface receptor protein tyrosine kinase signaling pathway"/>
    <property type="evidence" value="ECO:0007669"/>
    <property type="project" value="TreeGrafter"/>
</dbReference>
<dbReference type="InterPro" id="IPR011009">
    <property type="entry name" value="Kinase-like_dom_sf"/>
</dbReference>
<dbReference type="GO" id="GO:0043235">
    <property type="term" value="C:receptor complex"/>
    <property type="evidence" value="ECO:0007669"/>
    <property type="project" value="TreeGrafter"/>
</dbReference>
<gene>
    <name evidence="2" type="ORF">OS493_014204</name>
</gene>
<reference evidence="2" key="1">
    <citation type="submission" date="2023-01" db="EMBL/GenBank/DDBJ databases">
        <title>Genome assembly of the deep-sea coral Lophelia pertusa.</title>
        <authorList>
            <person name="Herrera S."/>
            <person name="Cordes E."/>
        </authorList>
    </citation>
    <scope>NUCLEOTIDE SEQUENCE</scope>
    <source>
        <strain evidence="2">USNM1676648</strain>
        <tissue evidence="2">Polyp</tissue>
    </source>
</reference>
<comment type="caution">
    <text evidence="2">The sequence shown here is derived from an EMBL/GenBank/DDBJ whole genome shotgun (WGS) entry which is preliminary data.</text>
</comment>
<keyword evidence="3" id="KW-1185">Reference proteome</keyword>
<dbReference type="PANTHER" id="PTHR24416">
    <property type="entry name" value="TYROSINE-PROTEIN KINASE RECEPTOR"/>
    <property type="match status" value="1"/>
</dbReference>
<feature type="domain" description="Serine-threonine/tyrosine-protein kinase catalytic" evidence="1">
    <location>
        <begin position="1"/>
        <end position="36"/>
    </location>
</feature>
<evidence type="ECO:0000313" key="2">
    <source>
        <dbReference type="EMBL" id="KAJ7373058.1"/>
    </source>
</evidence>
<dbReference type="PANTHER" id="PTHR24416:SF611">
    <property type="entry name" value="TYROSINE-PROTEIN KINASE TRANSMEMBRANE RECEPTOR ROR"/>
    <property type="match status" value="1"/>
</dbReference>
<dbReference type="GO" id="GO:0004714">
    <property type="term" value="F:transmembrane receptor protein tyrosine kinase activity"/>
    <property type="evidence" value="ECO:0007669"/>
    <property type="project" value="TreeGrafter"/>
</dbReference>
<dbReference type="Pfam" id="PF07714">
    <property type="entry name" value="PK_Tyr_Ser-Thr"/>
    <property type="match status" value="1"/>
</dbReference>
<dbReference type="InterPro" id="IPR001245">
    <property type="entry name" value="Ser-Thr/Tyr_kinase_cat_dom"/>
</dbReference>
<protein>
    <recommendedName>
        <fullName evidence="1">Serine-threonine/tyrosine-protein kinase catalytic domain-containing protein</fullName>
    </recommendedName>
</protein>
<sequence>MDKPQICSDEMYELMQKCWKEKPAERPSFTYIREQLERMMLRHCPYLDMGDTNYSHAPCCDTESDEEPSQENTAL</sequence>
<dbReference type="SUPFAM" id="SSF56112">
    <property type="entry name" value="Protein kinase-like (PK-like)"/>
    <property type="match status" value="1"/>
</dbReference>
<dbReference type="Gene3D" id="1.10.510.10">
    <property type="entry name" value="Transferase(Phosphotransferase) domain 1"/>
    <property type="match status" value="1"/>
</dbReference>
<dbReference type="EMBL" id="MU826832">
    <property type="protein sequence ID" value="KAJ7373058.1"/>
    <property type="molecule type" value="Genomic_DNA"/>
</dbReference>
<dbReference type="Proteomes" id="UP001163046">
    <property type="component" value="Unassembled WGS sequence"/>
</dbReference>
<name>A0A9W9Z3I4_9CNID</name>
<evidence type="ECO:0000259" key="1">
    <source>
        <dbReference type="Pfam" id="PF07714"/>
    </source>
</evidence>
<dbReference type="InterPro" id="IPR050122">
    <property type="entry name" value="RTK"/>
</dbReference>
<dbReference type="GO" id="GO:0005886">
    <property type="term" value="C:plasma membrane"/>
    <property type="evidence" value="ECO:0007669"/>
    <property type="project" value="TreeGrafter"/>
</dbReference>